<proteinExistence type="predicted"/>
<accession>M9R6J4</accession>
<dbReference type="AlphaFoldDB" id="M9R6J4"/>
<protein>
    <recommendedName>
        <fullName evidence="3">Integrase</fullName>
    </recommendedName>
</protein>
<gene>
    <name evidence="1" type="ORF">OAN307_c17170</name>
</gene>
<sequence length="118" mass="13425">MARIRPHKGRWRAEVLKGGVRKSKVCDTKRAAQDWADQAEYEGRNGAEAVNRHTVGGAFDLYARIVSPAKRDARWEVIRLEKFRWDELAALRVSNVTAADAADWRDRRLHEIMGVGPS</sequence>
<dbReference type="RefSeq" id="WP_015499415.1">
    <property type="nucleotide sequence ID" value="NC_020911.1"/>
</dbReference>
<organism evidence="1 2">
    <name type="scientific">Octadecabacter antarcticus 307</name>
    <dbReference type="NCBI Taxonomy" id="391626"/>
    <lineage>
        <taxon>Bacteria</taxon>
        <taxon>Pseudomonadati</taxon>
        <taxon>Pseudomonadota</taxon>
        <taxon>Alphaproteobacteria</taxon>
        <taxon>Rhodobacterales</taxon>
        <taxon>Roseobacteraceae</taxon>
        <taxon>Octadecabacter</taxon>
    </lineage>
</organism>
<dbReference type="EMBL" id="CP003740">
    <property type="protein sequence ID" value="AGI67383.1"/>
    <property type="molecule type" value="Genomic_DNA"/>
</dbReference>
<dbReference type="KEGG" id="oat:OAN307_c17170"/>
<reference evidence="1 2" key="1">
    <citation type="journal article" date="2013" name="PLoS ONE">
        <title>Poles Apart: Arctic and Antarctic Octadecabacter strains Share High Genome Plasticity and a New Type of Xanthorhodopsin.</title>
        <authorList>
            <person name="Vollmers J."/>
            <person name="Voget S."/>
            <person name="Dietrich S."/>
            <person name="Gollnow K."/>
            <person name="Smits M."/>
            <person name="Meyer K."/>
            <person name="Brinkhoff T."/>
            <person name="Simon M."/>
            <person name="Daniel R."/>
        </authorList>
    </citation>
    <scope>NUCLEOTIDE SEQUENCE [LARGE SCALE GENOMIC DNA]</scope>
    <source>
        <strain evidence="1 2">307</strain>
    </source>
</reference>
<dbReference type="HOGENOM" id="CLU_2070695_0_0_5"/>
<evidence type="ECO:0008006" key="3">
    <source>
        <dbReference type="Google" id="ProtNLM"/>
    </source>
</evidence>
<dbReference type="eggNOG" id="COG0582">
    <property type="taxonomic scope" value="Bacteria"/>
</dbReference>
<keyword evidence="2" id="KW-1185">Reference proteome</keyword>
<name>M9R6J4_9RHOB</name>
<evidence type="ECO:0000313" key="1">
    <source>
        <dbReference type="EMBL" id="AGI67383.1"/>
    </source>
</evidence>
<evidence type="ECO:0000313" key="2">
    <source>
        <dbReference type="Proteomes" id="UP000005307"/>
    </source>
</evidence>
<dbReference type="Proteomes" id="UP000005307">
    <property type="component" value="Chromosome"/>
</dbReference>